<name>A0A0S7YGT2_UNCT6</name>
<dbReference type="EMBL" id="LJNI01000020">
    <property type="protein sequence ID" value="KPJ73973.1"/>
    <property type="molecule type" value="Genomic_DNA"/>
</dbReference>
<evidence type="ECO:0000256" key="1">
    <source>
        <dbReference type="SAM" id="Phobius"/>
    </source>
</evidence>
<evidence type="ECO:0000313" key="2">
    <source>
        <dbReference type="EMBL" id="KPJ73973.1"/>
    </source>
</evidence>
<reference evidence="2 3" key="1">
    <citation type="journal article" date="2015" name="Microbiome">
        <title>Genomic resolution of linkages in carbon, nitrogen, and sulfur cycling among widespread estuary sediment bacteria.</title>
        <authorList>
            <person name="Baker B.J."/>
            <person name="Lazar C.S."/>
            <person name="Teske A.P."/>
            <person name="Dick G.J."/>
        </authorList>
    </citation>
    <scope>NUCLEOTIDE SEQUENCE [LARGE SCALE GENOMIC DNA]</scope>
    <source>
        <strain evidence="2">DG_78</strain>
    </source>
</reference>
<accession>A0A0S7YGT2</accession>
<proteinExistence type="predicted"/>
<dbReference type="AlphaFoldDB" id="A0A0S7YGT2"/>
<feature type="transmembrane region" description="Helical" evidence="1">
    <location>
        <begin position="78"/>
        <end position="96"/>
    </location>
</feature>
<keyword evidence="1" id="KW-1133">Transmembrane helix</keyword>
<feature type="transmembrane region" description="Helical" evidence="1">
    <location>
        <begin position="45"/>
        <end position="66"/>
    </location>
</feature>
<comment type="caution">
    <text evidence="2">The sequence shown here is derived from an EMBL/GenBank/DDBJ whole genome shotgun (WGS) entry which is preliminary data.</text>
</comment>
<gene>
    <name evidence="2" type="ORF">AMJ52_02430</name>
</gene>
<evidence type="ECO:0000313" key="3">
    <source>
        <dbReference type="Proteomes" id="UP000051012"/>
    </source>
</evidence>
<keyword evidence="1" id="KW-0472">Membrane</keyword>
<organism evidence="2 3">
    <name type="scientific">candidate division TA06 bacterium DG_78</name>
    <dbReference type="NCBI Taxonomy" id="1703772"/>
    <lineage>
        <taxon>Bacteria</taxon>
        <taxon>Bacteria division TA06</taxon>
    </lineage>
</organism>
<sequence>MSYHNLGIPDVANAFYPSILGAVLIGIAIALFIEYTHKPTGIVGLGLGGAVSINLCGAVILLFWLVSGRLHIPLRGHIILWALALILIVISCFELINYRKRRNPKDELLC</sequence>
<keyword evidence="1" id="KW-0812">Transmembrane</keyword>
<protein>
    <submittedName>
        <fullName evidence="2">Uncharacterized protein</fullName>
    </submittedName>
</protein>
<dbReference type="Proteomes" id="UP000051012">
    <property type="component" value="Unassembled WGS sequence"/>
</dbReference>
<feature type="transmembrane region" description="Helical" evidence="1">
    <location>
        <begin position="14"/>
        <end position="33"/>
    </location>
</feature>